<proteinExistence type="predicted"/>
<protein>
    <submittedName>
        <fullName evidence="1">Uncharacterized protein</fullName>
    </submittedName>
</protein>
<name>A0A5J4UF82_9EUKA</name>
<sequence length="51" mass="6054">MITRTQGSLNQTQVCYFKYSTDWRQINLFPLEMERDQFRSVDSTGCPSNME</sequence>
<organism evidence="1 2">
    <name type="scientific">Streblomastix strix</name>
    <dbReference type="NCBI Taxonomy" id="222440"/>
    <lineage>
        <taxon>Eukaryota</taxon>
        <taxon>Metamonada</taxon>
        <taxon>Preaxostyla</taxon>
        <taxon>Oxymonadida</taxon>
        <taxon>Streblomastigidae</taxon>
        <taxon>Streblomastix</taxon>
    </lineage>
</organism>
<evidence type="ECO:0000313" key="1">
    <source>
        <dbReference type="EMBL" id="KAA6368681.1"/>
    </source>
</evidence>
<gene>
    <name evidence="1" type="ORF">EZS28_035790</name>
</gene>
<dbReference type="EMBL" id="SNRW01017108">
    <property type="protein sequence ID" value="KAA6368681.1"/>
    <property type="molecule type" value="Genomic_DNA"/>
</dbReference>
<reference evidence="1 2" key="1">
    <citation type="submission" date="2019-03" db="EMBL/GenBank/DDBJ databases">
        <title>Single cell metagenomics reveals metabolic interactions within the superorganism composed of flagellate Streblomastix strix and complex community of Bacteroidetes bacteria on its surface.</title>
        <authorList>
            <person name="Treitli S.C."/>
            <person name="Kolisko M."/>
            <person name="Husnik F."/>
            <person name="Keeling P."/>
            <person name="Hampl V."/>
        </authorList>
    </citation>
    <scope>NUCLEOTIDE SEQUENCE [LARGE SCALE GENOMIC DNA]</scope>
    <source>
        <strain evidence="1">ST1C</strain>
    </source>
</reference>
<dbReference type="AlphaFoldDB" id="A0A5J4UF82"/>
<dbReference type="Proteomes" id="UP000324800">
    <property type="component" value="Unassembled WGS sequence"/>
</dbReference>
<feature type="non-terminal residue" evidence="1">
    <location>
        <position position="51"/>
    </location>
</feature>
<accession>A0A5J4UF82</accession>
<evidence type="ECO:0000313" key="2">
    <source>
        <dbReference type="Proteomes" id="UP000324800"/>
    </source>
</evidence>
<comment type="caution">
    <text evidence="1">The sequence shown here is derived from an EMBL/GenBank/DDBJ whole genome shotgun (WGS) entry which is preliminary data.</text>
</comment>